<dbReference type="AlphaFoldDB" id="A0A5A5TE09"/>
<evidence type="ECO:0000313" key="6">
    <source>
        <dbReference type="EMBL" id="GCF09303.1"/>
    </source>
</evidence>
<comment type="caution">
    <text evidence="6">The sequence shown here is derived from an EMBL/GenBank/DDBJ whole genome shotgun (WGS) entry which is preliminary data.</text>
</comment>
<dbReference type="InterPro" id="IPR029064">
    <property type="entry name" value="Ribosomal_eL30-like_sf"/>
</dbReference>
<dbReference type="Pfam" id="PF22435">
    <property type="entry name" value="MRM3-like_sub_bind"/>
    <property type="match status" value="1"/>
</dbReference>
<dbReference type="InterPro" id="IPR001537">
    <property type="entry name" value="SpoU_MeTrfase"/>
</dbReference>
<dbReference type="Gene3D" id="3.40.1280.10">
    <property type="match status" value="1"/>
</dbReference>
<protein>
    <submittedName>
        <fullName evidence="6">rRNA methyltransferase</fullName>
    </submittedName>
</protein>
<organism evidence="6 7">
    <name type="scientific">Dictyobacter arantiisoli</name>
    <dbReference type="NCBI Taxonomy" id="2014874"/>
    <lineage>
        <taxon>Bacteria</taxon>
        <taxon>Bacillati</taxon>
        <taxon>Chloroflexota</taxon>
        <taxon>Ktedonobacteria</taxon>
        <taxon>Ktedonobacterales</taxon>
        <taxon>Dictyobacteraceae</taxon>
        <taxon>Dictyobacter</taxon>
    </lineage>
</organism>
<dbReference type="InterPro" id="IPR051259">
    <property type="entry name" value="rRNA_Methyltransferase"/>
</dbReference>
<proteinExistence type="inferred from homology"/>
<evidence type="ECO:0000313" key="7">
    <source>
        <dbReference type="Proteomes" id="UP000322530"/>
    </source>
</evidence>
<comment type="similarity">
    <text evidence="1">Belongs to the class IV-like SAM-binding methyltransferase superfamily. RNA methyltransferase TrmH family.</text>
</comment>
<accession>A0A5A5TE09</accession>
<dbReference type="Gene3D" id="3.30.1330.30">
    <property type="match status" value="1"/>
</dbReference>
<sequence length="281" mass="30363">MTLITSPSNSRISKLQTLHTSRGRKKSGLFLMEGPHLLEALLNAQLWPTEIYYEPALLQRTSEGAALLERLLLLITIHPATQLIEVSERVIEALGEAQTSQGVVSVLTLETLACAQIQARRPQVQRPCLLILDDLADPGNMGTILRTALAADVERVVLTAHCVDHYSPKVVRAAAGAHVALPVEAHVTWDEIAEHITAHCAGQPRVFLAEAGSDQMYFAQDLTQPFALIVGNEAHGPSAQAHALATLSVSIPLANDVESLNVAMATGIILYETVRQNAHVH</sequence>
<dbReference type="GO" id="GO:0006396">
    <property type="term" value="P:RNA processing"/>
    <property type="evidence" value="ECO:0007669"/>
    <property type="project" value="InterPro"/>
</dbReference>
<dbReference type="GO" id="GO:0032259">
    <property type="term" value="P:methylation"/>
    <property type="evidence" value="ECO:0007669"/>
    <property type="project" value="UniProtKB-KW"/>
</dbReference>
<keyword evidence="3 6" id="KW-0808">Transferase</keyword>
<dbReference type="CDD" id="cd18095">
    <property type="entry name" value="SpoU-like_rRNA-MTase"/>
    <property type="match status" value="1"/>
</dbReference>
<feature type="domain" description="tRNA/rRNA methyltransferase SpoU type" evidence="4">
    <location>
        <begin position="129"/>
        <end position="271"/>
    </location>
</feature>
<dbReference type="PANTHER" id="PTHR43191">
    <property type="entry name" value="RRNA METHYLTRANSFERASE 3"/>
    <property type="match status" value="1"/>
</dbReference>
<dbReference type="OrthoDB" id="9794400at2"/>
<evidence type="ECO:0000256" key="1">
    <source>
        <dbReference type="ARBA" id="ARBA00007228"/>
    </source>
</evidence>
<keyword evidence="2 6" id="KW-0489">Methyltransferase</keyword>
<reference evidence="6 7" key="1">
    <citation type="submission" date="2019-01" db="EMBL/GenBank/DDBJ databases">
        <title>Draft genome sequence of Dictyobacter sp. Uno17.</title>
        <authorList>
            <person name="Wang C.M."/>
            <person name="Zheng Y."/>
            <person name="Sakai Y."/>
            <person name="Abe K."/>
            <person name="Yokota A."/>
            <person name="Yabe S."/>
        </authorList>
    </citation>
    <scope>NUCLEOTIDE SEQUENCE [LARGE SCALE GENOMIC DNA]</scope>
    <source>
        <strain evidence="6 7">Uno17</strain>
    </source>
</reference>
<evidence type="ECO:0000259" key="4">
    <source>
        <dbReference type="Pfam" id="PF00588"/>
    </source>
</evidence>
<evidence type="ECO:0000256" key="3">
    <source>
        <dbReference type="ARBA" id="ARBA00022679"/>
    </source>
</evidence>
<gene>
    <name evidence="6" type="ORF">KDI_28670</name>
</gene>
<dbReference type="Proteomes" id="UP000322530">
    <property type="component" value="Unassembled WGS sequence"/>
</dbReference>
<evidence type="ECO:0000259" key="5">
    <source>
        <dbReference type="Pfam" id="PF22435"/>
    </source>
</evidence>
<evidence type="ECO:0000256" key="2">
    <source>
        <dbReference type="ARBA" id="ARBA00022603"/>
    </source>
</evidence>
<dbReference type="InterPro" id="IPR029026">
    <property type="entry name" value="tRNA_m1G_MTases_N"/>
</dbReference>
<dbReference type="SUPFAM" id="SSF55315">
    <property type="entry name" value="L30e-like"/>
    <property type="match status" value="1"/>
</dbReference>
<dbReference type="PANTHER" id="PTHR43191:SF2">
    <property type="entry name" value="RRNA METHYLTRANSFERASE 3, MITOCHONDRIAL"/>
    <property type="match status" value="1"/>
</dbReference>
<dbReference type="RefSeq" id="WP_149402248.1">
    <property type="nucleotide sequence ID" value="NZ_BIXY01000040.1"/>
</dbReference>
<name>A0A5A5TE09_9CHLR</name>
<dbReference type="InterPro" id="IPR053888">
    <property type="entry name" value="MRM3-like_sub_bind"/>
</dbReference>
<keyword evidence="7" id="KW-1185">Reference proteome</keyword>
<dbReference type="SUPFAM" id="SSF75217">
    <property type="entry name" value="alpha/beta knot"/>
    <property type="match status" value="1"/>
</dbReference>
<dbReference type="GO" id="GO:0008173">
    <property type="term" value="F:RNA methyltransferase activity"/>
    <property type="evidence" value="ECO:0007669"/>
    <property type="project" value="InterPro"/>
</dbReference>
<dbReference type="EMBL" id="BIXY01000040">
    <property type="protein sequence ID" value="GCF09303.1"/>
    <property type="molecule type" value="Genomic_DNA"/>
</dbReference>
<feature type="domain" description="MRM3-like substrate binding" evidence="5">
    <location>
        <begin position="9"/>
        <end position="104"/>
    </location>
</feature>
<dbReference type="GO" id="GO:0003723">
    <property type="term" value="F:RNA binding"/>
    <property type="evidence" value="ECO:0007669"/>
    <property type="project" value="InterPro"/>
</dbReference>
<dbReference type="Pfam" id="PF00588">
    <property type="entry name" value="SpoU_methylase"/>
    <property type="match status" value="1"/>
</dbReference>
<dbReference type="InterPro" id="IPR029028">
    <property type="entry name" value="Alpha/beta_knot_MTases"/>
</dbReference>